<feature type="compositionally biased region" description="Gly residues" evidence="1">
    <location>
        <begin position="479"/>
        <end position="500"/>
    </location>
</feature>
<feature type="region of interest" description="Disordered" evidence="1">
    <location>
        <begin position="429"/>
        <end position="458"/>
    </location>
</feature>
<feature type="compositionally biased region" description="Low complexity" evidence="1">
    <location>
        <begin position="15"/>
        <end position="27"/>
    </location>
</feature>
<feature type="region of interest" description="Disordered" evidence="1">
    <location>
        <begin position="258"/>
        <end position="354"/>
    </location>
</feature>
<dbReference type="Pfam" id="PF07004">
    <property type="entry name" value="SHIPPO-rpt"/>
    <property type="match status" value="1"/>
</dbReference>
<proteinExistence type="predicted"/>
<reference evidence="2" key="1">
    <citation type="journal article" date="2020" name="bioRxiv">
        <title>Comparative genomics of Chlamydomonas.</title>
        <authorList>
            <person name="Craig R.J."/>
            <person name="Hasan A.R."/>
            <person name="Ness R.W."/>
            <person name="Keightley P.D."/>
        </authorList>
    </citation>
    <scope>NUCLEOTIDE SEQUENCE</scope>
    <source>
        <strain evidence="2">CCAP 11/70</strain>
    </source>
</reference>
<feature type="region of interest" description="Disordered" evidence="1">
    <location>
        <begin position="207"/>
        <end position="229"/>
    </location>
</feature>
<name>A0A836BSZ0_9CHLO</name>
<dbReference type="InterPro" id="IPR010736">
    <property type="entry name" value="SHIPPO-rpt"/>
</dbReference>
<keyword evidence="3" id="KW-1185">Reference proteome</keyword>
<feature type="compositionally biased region" description="Low complexity" evidence="1">
    <location>
        <begin position="278"/>
        <end position="287"/>
    </location>
</feature>
<feature type="compositionally biased region" description="Gly residues" evidence="1">
    <location>
        <begin position="262"/>
        <end position="277"/>
    </location>
</feature>
<feature type="compositionally biased region" description="Polar residues" evidence="1">
    <location>
        <begin position="301"/>
        <end position="315"/>
    </location>
</feature>
<comment type="caution">
    <text evidence="2">The sequence shown here is derived from an EMBL/GenBank/DDBJ whole genome shotgun (WGS) entry which is preliminary data.</text>
</comment>
<feature type="compositionally biased region" description="Low complexity" evidence="1">
    <location>
        <begin position="501"/>
        <end position="516"/>
    </location>
</feature>
<feature type="region of interest" description="Disordered" evidence="1">
    <location>
        <begin position="1"/>
        <end position="52"/>
    </location>
</feature>
<evidence type="ECO:0000313" key="3">
    <source>
        <dbReference type="Proteomes" id="UP000612055"/>
    </source>
</evidence>
<dbReference type="OrthoDB" id="539501at2759"/>
<accession>A0A836BSZ0</accession>
<gene>
    <name evidence="2" type="ORF">HYH03_013443</name>
</gene>
<dbReference type="EMBL" id="JAEHOE010000089">
    <property type="protein sequence ID" value="KAG2488006.1"/>
    <property type="molecule type" value="Genomic_DNA"/>
</dbReference>
<protein>
    <submittedName>
        <fullName evidence="2">Uncharacterized protein</fullName>
    </submittedName>
</protein>
<dbReference type="AlphaFoldDB" id="A0A836BSZ0"/>
<sequence length="556" mass="57812">MRNNASGFTGAPALRSTSDSRSSPPRTWVADPPPFGVAQDRFQQPARTGSPDYHVAYRDVQQPPRWNAKGWVGMDDYIKPRRGTAPSVYGSPGLIPPSAPPRHAAGLAPLAAPHPNEVRLQELLNLQRRKLETDPGPGAYEPRDINHRRRFRRQANPDTDGPFFLDEMPDGTSTRVKEIAETLRQRADSGLGPGEYDGAMNKDVLMKSTPAPKLGTSARSGKTDHAKSLSISRSIQHGIDWHVPVIVQPIVVPPIGSTSASGAGGGGGGGGGGGTSASGGAEPSTSGRPLTADRSNALYGGTSSAGGTSRDTSPTGRGGTADQYLGVPPPPPAHVSRGVKKQQQRRPGDWDWNRLPKNYRNSWTTLHGGAYTHGEHPLPRPGSREAAMAAAAGMLGSGPAAPGSGHPPYPYPYQAMDVGPSGIYPIQEESSSALERDESSSYGAGYPHGTQPHSVQSVTSANAAAAGLTAQLKQVAYWGGEGPDGGGGGGEGQGGGGGGANQSQGPGLPSGLVPSPKLRALVSDEDVRRRRAAAAFAARAQLQANRVGDWQSKFAG</sequence>
<evidence type="ECO:0000256" key="1">
    <source>
        <dbReference type="SAM" id="MobiDB-lite"/>
    </source>
</evidence>
<evidence type="ECO:0000313" key="2">
    <source>
        <dbReference type="EMBL" id="KAG2488006.1"/>
    </source>
</evidence>
<dbReference type="Proteomes" id="UP000612055">
    <property type="component" value="Unassembled WGS sequence"/>
</dbReference>
<organism evidence="2 3">
    <name type="scientific">Edaphochlamys debaryana</name>
    <dbReference type="NCBI Taxonomy" id="47281"/>
    <lineage>
        <taxon>Eukaryota</taxon>
        <taxon>Viridiplantae</taxon>
        <taxon>Chlorophyta</taxon>
        <taxon>core chlorophytes</taxon>
        <taxon>Chlorophyceae</taxon>
        <taxon>CS clade</taxon>
        <taxon>Chlamydomonadales</taxon>
        <taxon>Chlamydomonadales incertae sedis</taxon>
        <taxon>Edaphochlamys</taxon>
    </lineage>
</organism>
<feature type="region of interest" description="Disordered" evidence="1">
    <location>
        <begin position="477"/>
        <end position="516"/>
    </location>
</feature>